<dbReference type="Pfam" id="PF13692">
    <property type="entry name" value="Glyco_trans_1_4"/>
    <property type="match status" value="1"/>
</dbReference>
<reference evidence="1" key="1">
    <citation type="submission" date="2014-07" db="EMBL/GenBank/DDBJ databases">
        <authorList>
            <person name="Zhang J.E."/>
            <person name="Yang H."/>
            <person name="Guo J."/>
            <person name="Deng Z."/>
            <person name="Luo H."/>
            <person name="Luo M."/>
            <person name="Zhao B."/>
        </authorList>
    </citation>
    <scope>NUCLEOTIDE SEQUENCE</scope>
    <source>
        <strain evidence="1">AM4</strain>
    </source>
</reference>
<dbReference type="AlphaFoldDB" id="A0A1L7RPC0"/>
<dbReference type="PANTHER" id="PTHR12526">
    <property type="entry name" value="GLYCOSYLTRANSFERASE"/>
    <property type="match status" value="1"/>
</dbReference>
<organism evidence="1">
    <name type="scientific">Actinomyces succiniciruminis</name>
    <dbReference type="NCBI Taxonomy" id="1522002"/>
    <lineage>
        <taxon>Bacteria</taxon>
        <taxon>Bacillati</taxon>
        <taxon>Actinomycetota</taxon>
        <taxon>Actinomycetes</taxon>
        <taxon>Actinomycetales</taxon>
        <taxon>Actinomycetaceae</taxon>
        <taxon>Actinomyces</taxon>
    </lineage>
</organism>
<protein>
    <submittedName>
        <fullName evidence="1">Glycosyltransferase</fullName>
    </submittedName>
</protein>
<keyword evidence="1" id="KW-0808">Transferase</keyword>
<dbReference type="GO" id="GO:0016757">
    <property type="term" value="F:glycosyltransferase activity"/>
    <property type="evidence" value="ECO:0007669"/>
    <property type="project" value="TreeGrafter"/>
</dbReference>
<evidence type="ECO:0000313" key="1">
    <source>
        <dbReference type="EMBL" id="CED91358.1"/>
    </source>
</evidence>
<dbReference type="CDD" id="cd03801">
    <property type="entry name" value="GT4_PimA-like"/>
    <property type="match status" value="1"/>
</dbReference>
<dbReference type="EMBL" id="LK995501">
    <property type="protein sequence ID" value="CED91358.1"/>
    <property type="molecule type" value="Genomic_DNA"/>
</dbReference>
<dbReference type="Gene3D" id="3.40.50.2000">
    <property type="entry name" value="Glycogen Phosphorylase B"/>
    <property type="match status" value="1"/>
</dbReference>
<accession>A0A1L7RPC0</accession>
<gene>
    <name evidence="1" type="ORF">AAM4_1526</name>
</gene>
<sequence>MRRVLGFGTYDVASHPRVEVLLEGLRRTPGNEVRELDEPLGLSTADRVAILKQPWRLPVLAGRLASRWSRLTAGSRRYRGSHKPDALLVGYMGHFDVLLARLLYPRTTIILDHLIFASGTARDRGEDGVKAKLLSVLDRMATHCADVVVLDTAEHAAKLDGAVRDHGVIVPVGAPSAWFTAGEAARTKRTTSGDDDVRNADRPLTVVFFGLFTPLQGTPYIAQALRQLAERGVPVRTLLIGSGQDRAECEQILADSPAGQMVQWRDWVDSAELPRVVAEHDVCLGIVGTTDKALDVVPNKVYQGLAAGCAVVTSDTAPQRRAIGDGAILVPPGDPHALADALERLATDPAALRAAREHAAAAAEAFVPEQAVAPLVAALERAVAAEGDR</sequence>
<dbReference type="SUPFAM" id="SSF53756">
    <property type="entry name" value="UDP-Glycosyltransferase/glycogen phosphorylase"/>
    <property type="match status" value="1"/>
</dbReference>
<name>A0A1L7RPC0_9ACTO</name>
<dbReference type="PANTHER" id="PTHR12526:SF600">
    <property type="entry name" value="GLYCOSYL TRANSFERASE GROUP 1"/>
    <property type="match status" value="1"/>
</dbReference>
<proteinExistence type="predicted"/>